<protein>
    <submittedName>
        <fullName evidence="2">Uncharacterized protein</fullName>
    </submittedName>
</protein>
<name>A0A565BAE3_9BRAS</name>
<evidence type="ECO:0000313" key="2">
    <source>
        <dbReference type="EMBL" id="VVA98522.1"/>
    </source>
</evidence>
<keyword evidence="1" id="KW-0812">Transmembrane</keyword>
<feature type="transmembrane region" description="Helical" evidence="1">
    <location>
        <begin position="21"/>
        <end position="43"/>
    </location>
</feature>
<dbReference type="Proteomes" id="UP000489600">
    <property type="component" value="Unassembled WGS sequence"/>
</dbReference>
<keyword evidence="3" id="KW-1185">Reference proteome</keyword>
<evidence type="ECO:0000313" key="3">
    <source>
        <dbReference type="Proteomes" id="UP000489600"/>
    </source>
</evidence>
<proteinExistence type="predicted"/>
<organism evidence="2 3">
    <name type="scientific">Arabis nemorensis</name>
    <dbReference type="NCBI Taxonomy" id="586526"/>
    <lineage>
        <taxon>Eukaryota</taxon>
        <taxon>Viridiplantae</taxon>
        <taxon>Streptophyta</taxon>
        <taxon>Embryophyta</taxon>
        <taxon>Tracheophyta</taxon>
        <taxon>Spermatophyta</taxon>
        <taxon>Magnoliopsida</taxon>
        <taxon>eudicotyledons</taxon>
        <taxon>Gunneridae</taxon>
        <taxon>Pentapetalae</taxon>
        <taxon>rosids</taxon>
        <taxon>malvids</taxon>
        <taxon>Brassicales</taxon>
        <taxon>Brassicaceae</taxon>
        <taxon>Arabideae</taxon>
        <taxon>Arabis</taxon>
    </lineage>
</organism>
<reference evidence="2" key="1">
    <citation type="submission" date="2019-07" db="EMBL/GenBank/DDBJ databases">
        <authorList>
            <person name="Dittberner H."/>
        </authorList>
    </citation>
    <scope>NUCLEOTIDE SEQUENCE [LARGE SCALE GENOMIC DNA]</scope>
</reference>
<sequence length="76" mass="9188">MNQEIIYSLNALTHRRFRRLWCIRFSLLPLLWLGMIYSFGSLWQLQKRHCLWLCFKLGILVCLEFDKNGIVVIIMD</sequence>
<comment type="caution">
    <text evidence="2">The sequence shown here is derived from an EMBL/GenBank/DDBJ whole genome shotgun (WGS) entry which is preliminary data.</text>
</comment>
<keyword evidence="1" id="KW-0472">Membrane</keyword>
<gene>
    <name evidence="2" type="ORF">ANE_LOCUS8967</name>
</gene>
<accession>A0A565BAE3</accession>
<dbReference type="EMBL" id="CABITT030000003">
    <property type="protein sequence ID" value="VVA98522.1"/>
    <property type="molecule type" value="Genomic_DNA"/>
</dbReference>
<keyword evidence="1" id="KW-1133">Transmembrane helix</keyword>
<dbReference type="AlphaFoldDB" id="A0A565BAE3"/>
<evidence type="ECO:0000256" key="1">
    <source>
        <dbReference type="SAM" id="Phobius"/>
    </source>
</evidence>